<organism evidence="19 20">
    <name type="scientific">Musa troglodytarum</name>
    <name type="common">fe'i banana</name>
    <dbReference type="NCBI Taxonomy" id="320322"/>
    <lineage>
        <taxon>Eukaryota</taxon>
        <taxon>Viridiplantae</taxon>
        <taxon>Streptophyta</taxon>
        <taxon>Embryophyta</taxon>
        <taxon>Tracheophyta</taxon>
        <taxon>Spermatophyta</taxon>
        <taxon>Magnoliopsida</taxon>
        <taxon>Liliopsida</taxon>
        <taxon>Zingiberales</taxon>
        <taxon>Musaceae</taxon>
        <taxon>Musa</taxon>
    </lineage>
</organism>
<comment type="similarity">
    <text evidence="11">Belongs to the protein kinase superfamily. Ser/Thr protein kinase family. CDPK subfamily.</text>
</comment>
<keyword evidence="9" id="KW-0106">Calcium</keyword>
<evidence type="ECO:0000256" key="16">
    <source>
        <dbReference type="SAM" id="MobiDB-lite"/>
    </source>
</evidence>
<dbReference type="GO" id="GO:0004674">
    <property type="term" value="F:protein serine/threonine kinase activity"/>
    <property type="evidence" value="ECO:0007669"/>
    <property type="project" value="UniProtKB-KW"/>
</dbReference>
<dbReference type="InterPro" id="IPR017441">
    <property type="entry name" value="Protein_kinase_ATP_BS"/>
</dbReference>
<evidence type="ECO:0000256" key="14">
    <source>
        <dbReference type="ARBA" id="ARBA00058225"/>
    </source>
</evidence>
<dbReference type="InterPro" id="IPR011009">
    <property type="entry name" value="Kinase-like_dom_sf"/>
</dbReference>
<dbReference type="SMART" id="SM00220">
    <property type="entry name" value="S_TKc"/>
    <property type="match status" value="1"/>
</dbReference>
<dbReference type="FunFam" id="1.10.510.10:FF:000571">
    <property type="entry name" value="Maternal embryonic leucine zipper kinase"/>
    <property type="match status" value="1"/>
</dbReference>
<keyword evidence="3" id="KW-0723">Serine/threonine-protein kinase</keyword>
<evidence type="ECO:0000256" key="13">
    <source>
        <dbReference type="ARBA" id="ARBA00048679"/>
    </source>
</evidence>
<evidence type="ECO:0000256" key="12">
    <source>
        <dbReference type="ARBA" id="ARBA00047899"/>
    </source>
</evidence>
<accession>A0A9E7KM35</accession>
<dbReference type="InterPro" id="IPR011992">
    <property type="entry name" value="EF-hand-dom_pair"/>
</dbReference>
<feature type="domain" description="EF-hand" evidence="18">
    <location>
        <begin position="401"/>
        <end position="436"/>
    </location>
</feature>
<dbReference type="InterPro" id="IPR002048">
    <property type="entry name" value="EF_hand_dom"/>
</dbReference>
<dbReference type="EC" id="2.7.11.1" evidence="2"/>
<dbReference type="PROSITE" id="PS00108">
    <property type="entry name" value="PROTEIN_KINASE_ST"/>
    <property type="match status" value="1"/>
</dbReference>
<feature type="binding site" evidence="15">
    <location>
        <position position="148"/>
    </location>
    <ligand>
        <name>ATP</name>
        <dbReference type="ChEBI" id="CHEBI:30616"/>
    </ligand>
</feature>
<evidence type="ECO:0000256" key="4">
    <source>
        <dbReference type="ARBA" id="ARBA00022679"/>
    </source>
</evidence>
<feature type="domain" description="EF-hand" evidence="18">
    <location>
        <begin position="475"/>
        <end position="506"/>
    </location>
</feature>
<evidence type="ECO:0000256" key="1">
    <source>
        <dbReference type="ARBA" id="ARBA00006234"/>
    </source>
</evidence>
<evidence type="ECO:0000256" key="11">
    <source>
        <dbReference type="ARBA" id="ARBA00024334"/>
    </source>
</evidence>
<dbReference type="CDD" id="cd05117">
    <property type="entry name" value="STKc_CAMK"/>
    <property type="match status" value="1"/>
</dbReference>
<dbReference type="FunFam" id="1.10.238.10:FF:000015">
    <property type="entry name" value="Calcium-dependent protein kinase 1"/>
    <property type="match status" value="1"/>
</dbReference>
<evidence type="ECO:0000256" key="6">
    <source>
        <dbReference type="ARBA" id="ARBA00022737"/>
    </source>
</evidence>
<dbReference type="EMBL" id="CP097509">
    <property type="protein sequence ID" value="URE20255.1"/>
    <property type="molecule type" value="Genomic_DNA"/>
</dbReference>
<dbReference type="InterPro" id="IPR018247">
    <property type="entry name" value="EF_Hand_1_Ca_BS"/>
</dbReference>
<dbReference type="PROSITE" id="PS00107">
    <property type="entry name" value="PROTEIN_KINASE_ATP"/>
    <property type="match status" value="1"/>
</dbReference>
<dbReference type="InterPro" id="IPR008271">
    <property type="entry name" value="Ser/Thr_kinase_AS"/>
</dbReference>
<feature type="domain" description="EF-hand" evidence="18">
    <location>
        <begin position="365"/>
        <end position="400"/>
    </location>
</feature>
<evidence type="ECO:0000256" key="8">
    <source>
        <dbReference type="ARBA" id="ARBA00022777"/>
    </source>
</evidence>
<dbReference type="OrthoDB" id="40902at2759"/>
<dbReference type="InterPro" id="IPR050205">
    <property type="entry name" value="CDPK_Ser/Thr_kinases"/>
</dbReference>
<keyword evidence="8" id="KW-0418">Kinase</keyword>
<evidence type="ECO:0000256" key="7">
    <source>
        <dbReference type="ARBA" id="ARBA00022741"/>
    </source>
</evidence>
<evidence type="ECO:0000256" key="10">
    <source>
        <dbReference type="ARBA" id="ARBA00022840"/>
    </source>
</evidence>
<evidence type="ECO:0000256" key="2">
    <source>
        <dbReference type="ARBA" id="ARBA00012513"/>
    </source>
</evidence>
<dbReference type="Gene3D" id="1.10.238.10">
    <property type="entry name" value="EF-hand"/>
    <property type="match status" value="1"/>
</dbReference>
<dbReference type="Pfam" id="PF13499">
    <property type="entry name" value="EF-hand_7"/>
    <property type="match status" value="2"/>
</dbReference>
<dbReference type="GO" id="GO:0005509">
    <property type="term" value="F:calcium ion binding"/>
    <property type="evidence" value="ECO:0007669"/>
    <property type="project" value="InterPro"/>
</dbReference>
<feature type="domain" description="EF-hand" evidence="18">
    <location>
        <begin position="437"/>
        <end position="472"/>
    </location>
</feature>
<comment type="catalytic activity">
    <reaction evidence="13">
        <text>L-seryl-[protein] + ATP = O-phospho-L-seryl-[protein] + ADP + H(+)</text>
        <dbReference type="Rhea" id="RHEA:17989"/>
        <dbReference type="Rhea" id="RHEA-COMP:9863"/>
        <dbReference type="Rhea" id="RHEA-COMP:11604"/>
        <dbReference type="ChEBI" id="CHEBI:15378"/>
        <dbReference type="ChEBI" id="CHEBI:29999"/>
        <dbReference type="ChEBI" id="CHEBI:30616"/>
        <dbReference type="ChEBI" id="CHEBI:83421"/>
        <dbReference type="ChEBI" id="CHEBI:456216"/>
        <dbReference type="EC" id="2.7.11.1"/>
    </reaction>
</comment>
<evidence type="ECO:0000313" key="19">
    <source>
        <dbReference type="EMBL" id="URE20255.1"/>
    </source>
</evidence>
<keyword evidence="4" id="KW-0808">Transferase</keyword>
<dbReference type="Pfam" id="PF00069">
    <property type="entry name" value="Pkinase"/>
    <property type="match status" value="1"/>
</dbReference>
<dbReference type="PROSITE" id="PS50011">
    <property type="entry name" value="PROTEIN_KINASE_DOM"/>
    <property type="match status" value="1"/>
</dbReference>
<evidence type="ECO:0000256" key="5">
    <source>
        <dbReference type="ARBA" id="ARBA00022723"/>
    </source>
</evidence>
<evidence type="ECO:0000259" key="17">
    <source>
        <dbReference type="PROSITE" id="PS50011"/>
    </source>
</evidence>
<evidence type="ECO:0000313" key="20">
    <source>
        <dbReference type="Proteomes" id="UP001055439"/>
    </source>
</evidence>
<reference evidence="19" key="1">
    <citation type="submission" date="2022-05" db="EMBL/GenBank/DDBJ databases">
        <title>The Musa troglodytarum L. genome provides insights into the mechanism of non-climacteric behaviour and enrichment of carotenoids.</title>
        <authorList>
            <person name="Wang J."/>
        </authorList>
    </citation>
    <scope>NUCLEOTIDE SEQUENCE</scope>
    <source>
        <tissue evidence="19">Leaf</tissue>
    </source>
</reference>
<keyword evidence="6" id="KW-0677">Repeat</keyword>
<dbReference type="Gene3D" id="1.10.510.10">
    <property type="entry name" value="Transferase(Phosphotransferase) domain 1"/>
    <property type="match status" value="1"/>
</dbReference>
<keyword evidence="20" id="KW-1185">Reference proteome</keyword>
<evidence type="ECO:0000256" key="9">
    <source>
        <dbReference type="ARBA" id="ARBA00022837"/>
    </source>
</evidence>
<gene>
    <name evidence="19" type="ORF">MUK42_10414</name>
</gene>
<dbReference type="GO" id="GO:0005524">
    <property type="term" value="F:ATP binding"/>
    <property type="evidence" value="ECO:0007669"/>
    <property type="project" value="UniProtKB-UniRule"/>
</dbReference>
<keyword evidence="5" id="KW-0479">Metal-binding</keyword>
<proteinExistence type="inferred from homology"/>
<feature type="region of interest" description="Disordered" evidence="16">
    <location>
        <begin position="30"/>
        <end position="92"/>
    </location>
</feature>
<dbReference type="InterPro" id="IPR000719">
    <property type="entry name" value="Prot_kinase_dom"/>
</dbReference>
<dbReference type="AlphaFoldDB" id="A0A9E7KM35"/>
<dbReference type="PROSITE" id="PS00018">
    <property type="entry name" value="EF_HAND_1"/>
    <property type="match status" value="4"/>
</dbReference>
<evidence type="ECO:0000259" key="18">
    <source>
        <dbReference type="PROSITE" id="PS50222"/>
    </source>
</evidence>
<dbReference type="PROSITE" id="PS50222">
    <property type="entry name" value="EF_HAND_2"/>
    <property type="match status" value="4"/>
</dbReference>
<dbReference type="PANTHER" id="PTHR24349">
    <property type="entry name" value="SERINE/THREONINE-PROTEIN KINASE"/>
    <property type="match status" value="1"/>
</dbReference>
<protein>
    <recommendedName>
        <fullName evidence="2">non-specific serine/threonine protein kinase</fullName>
        <ecNumber evidence="2">2.7.11.1</ecNumber>
    </recommendedName>
</protein>
<dbReference type="Gene3D" id="3.30.200.20">
    <property type="entry name" value="Phosphorylase Kinase, domain 1"/>
    <property type="match status" value="1"/>
</dbReference>
<evidence type="ECO:0000256" key="15">
    <source>
        <dbReference type="PROSITE-ProRule" id="PRU10141"/>
    </source>
</evidence>
<keyword evidence="10 15" id="KW-0067">ATP-binding</keyword>
<dbReference type="Proteomes" id="UP001055439">
    <property type="component" value="Chromosome 7"/>
</dbReference>
<sequence length="528" mass="58094">MGNTCVGPSLTKNGFFQSVSASIWRTRSEKDVLPSTHGEAAGSESAKASSATDAPEPVKIPGVDTKHSRVPEVVGNPAPADPSKKPTQVKRIGSSAGLQAGSVLRRKTENLKDIYSLGKKLGQGQFGTTYLCVEKASGKEYACKSILKRKLATEDDVEDVRREIQIMHHLSGHPNVISIKGAYEDAVAVHLVMELCAGGELFDRIVQKGHYTERKAAELARVIVGIVEACHSMGVMHRDLKPENFLFVNQMEDASLRTIDFGLSIFFRPGEVFNDVVGSPYYVAPEVLKKRYGPEADVWSAGIIIYILLSGVPPFWAGHPWVQIDGVAPDKPLDSAVLSRLKHFSAMNKLKKMALRVIAANLSEDEIAGLKEMFKMIDTDNSGQITFEELKVGLERVGAKLKESEIYALMQAADVDNSGTIDYDEFIAATLHLNKIEKEDHLFAAFQYFDKDGSGYITADELQQACEEFGMEDVRLEEMIREADQDNDGRIDYNEFVAMMQKGNTTGFGKKGLQSDFSIGFREALKLG</sequence>
<name>A0A9E7KM35_9LILI</name>
<comment type="similarity">
    <text evidence="1">Belongs to the protein kinase superfamily. CAMK Ser/Thr protein kinase family. SNF1 subfamily.</text>
</comment>
<dbReference type="SUPFAM" id="SSF56112">
    <property type="entry name" value="Protein kinase-like (PK-like)"/>
    <property type="match status" value="1"/>
</dbReference>
<keyword evidence="7 15" id="KW-0547">Nucleotide-binding</keyword>
<dbReference type="SUPFAM" id="SSF47473">
    <property type="entry name" value="EF-hand"/>
    <property type="match status" value="1"/>
</dbReference>
<evidence type="ECO:0000256" key="3">
    <source>
        <dbReference type="ARBA" id="ARBA00022527"/>
    </source>
</evidence>
<dbReference type="FunFam" id="3.30.200.20:FF:000004">
    <property type="entry name" value="Calcium-dependent protein kinase 1"/>
    <property type="match status" value="1"/>
</dbReference>
<dbReference type="SMART" id="SM00054">
    <property type="entry name" value="EFh"/>
    <property type="match status" value="4"/>
</dbReference>
<comment type="catalytic activity">
    <reaction evidence="12">
        <text>L-threonyl-[protein] + ATP = O-phospho-L-threonyl-[protein] + ADP + H(+)</text>
        <dbReference type="Rhea" id="RHEA:46608"/>
        <dbReference type="Rhea" id="RHEA-COMP:11060"/>
        <dbReference type="Rhea" id="RHEA-COMP:11605"/>
        <dbReference type="ChEBI" id="CHEBI:15378"/>
        <dbReference type="ChEBI" id="CHEBI:30013"/>
        <dbReference type="ChEBI" id="CHEBI:30616"/>
        <dbReference type="ChEBI" id="CHEBI:61977"/>
        <dbReference type="ChEBI" id="CHEBI:456216"/>
        <dbReference type="EC" id="2.7.11.1"/>
    </reaction>
</comment>
<comment type="function">
    <text evidence="14">CIPK serine-threonine protein kinases interact with CBL proteins. Binding of a CBL protein to the regulatory NAF domain of CIPK protein lead to the activation of the kinase in a calcium-dependent manner.</text>
</comment>
<feature type="compositionally biased region" description="Low complexity" evidence="16">
    <location>
        <begin position="38"/>
        <end position="51"/>
    </location>
</feature>
<dbReference type="CDD" id="cd00051">
    <property type="entry name" value="EFh"/>
    <property type="match status" value="2"/>
</dbReference>
<feature type="domain" description="Protein kinase" evidence="17">
    <location>
        <begin position="115"/>
        <end position="367"/>
    </location>
</feature>